<reference evidence="2" key="2">
    <citation type="submission" date="2017-12" db="EMBL/GenBank/DDBJ databases">
        <title>Genome sequence of the Bar-tailed Godwit (Limosa lapponica baueri).</title>
        <authorList>
            <person name="Lima N.C.B."/>
            <person name="Parody-Merino A.M."/>
            <person name="Battley P.F."/>
            <person name="Fidler A.E."/>
            <person name="Prosdocimi F."/>
        </authorList>
    </citation>
    <scope>NUCLEOTIDE SEQUENCE [LARGE SCALE GENOMIC DNA]</scope>
</reference>
<gene>
    <name evidence="1" type="ORF">llap_20163</name>
</gene>
<dbReference type="Proteomes" id="UP000233556">
    <property type="component" value="Unassembled WGS sequence"/>
</dbReference>
<organism evidence="1 2">
    <name type="scientific">Limosa lapponica baueri</name>
    <dbReference type="NCBI Taxonomy" id="1758121"/>
    <lineage>
        <taxon>Eukaryota</taxon>
        <taxon>Metazoa</taxon>
        <taxon>Chordata</taxon>
        <taxon>Craniata</taxon>
        <taxon>Vertebrata</taxon>
        <taxon>Euteleostomi</taxon>
        <taxon>Archelosauria</taxon>
        <taxon>Archosauria</taxon>
        <taxon>Dinosauria</taxon>
        <taxon>Saurischia</taxon>
        <taxon>Theropoda</taxon>
        <taxon>Coelurosauria</taxon>
        <taxon>Aves</taxon>
        <taxon>Neognathae</taxon>
        <taxon>Neoaves</taxon>
        <taxon>Charadriiformes</taxon>
        <taxon>Scolopacidae</taxon>
        <taxon>Limosa</taxon>
    </lineage>
</organism>
<keyword evidence="2" id="KW-1185">Reference proteome</keyword>
<protein>
    <submittedName>
        <fullName evidence="1">Uncharacterized protein</fullName>
    </submittedName>
</protein>
<proteinExistence type="predicted"/>
<evidence type="ECO:0000313" key="1">
    <source>
        <dbReference type="EMBL" id="PKU29533.1"/>
    </source>
</evidence>
<reference evidence="2" key="1">
    <citation type="submission" date="2017-11" db="EMBL/GenBank/DDBJ databases">
        <authorList>
            <person name="Lima N.C."/>
            <person name="Parody-Merino A.M."/>
            <person name="Battley P.F."/>
            <person name="Fidler A.E."/>
            <person name="Prosdocimi F."/>
        </authorList>
    </citation>
    <scope>NUCLEOTIDE SEQUENCE [LARGE SCALE GENOMIC DNA]</scope>
</reference>
<sequence>MRHPTSWQWGFGATTDKAEVTRCEERKYEWGYSPTVTNLASWYRQPLCVVTEKETLLWRATTSRNRILVLGVAIWTHQSFSWTPEAAKEQEADPAMDLADPDLHIDFLASPQTCLITAGLPEDRGS</sequence>
<dbReference type="EMBL" id="KZ516825">
    <property type="protein sequence ID" value="PKU29533.1"/>
    <property type="molecule type" value="Genomic_DNA"/>
</dbReference>
<name>A0A2I0T6V5_LIMLA</name>
<dbReference type="AlphaFoldDB" id="A0A2I0T6V5"/>
<evidence type="ECO:0000313" key="2">
    <source>
        <dbReference type="Proteomes" id="UP000233556"/>
    </source>
</evidence>
<accession>A0A2I0T6V5</accession>